<evidence type="ECO:0000313" key="3">
    <source>
        <dbReference type="Proteomes" id="UP001527181"/>
    </source>
</evidence>
<evidence type="ECO:0000256" key="1">
    <source>
        <dbReference type="SAM" id="Coils"/>
    </source>
</evidence>
<gene>
    <name evidence="2" type="ORF">M5X12_05325</name>
</gene>
<dbReference type="InterPro" id="IPR037208">
    <property type="entry name" value="Spo0E-like_sf"/>
</dbReference>
<name>A0ABT4GTH2_PAEAL</name>
<dbReference type="SUPFAM" id="SSF140500">
    <property type="entry name" value="BAS1536-like"/>
    <property type="match status" value="1"/>
</dbReference>
<feature type="coiled-coil region" evidence="1">
    <location>
        <begin position="13"/>
        <end position="40"/>
    </location>
</feature>
<evidence type="ECO:0000313" key="2">
    <source>
        <dbReference type="EMBL" id="MCY9759998.1"/>
    </source>
</evidence>
<keyword evidence="3" id="KW-1185">Reference proteome</keyword>
<dbReference type="Pfam" id="PF09388">
    <property type="entry name" value="SpoOE-like"/>
    <property type="match status" value="1"/>
</dbReference>
<keyword evidence="1" id="KW-0175">Coiled coil</keyword>
<dbReference type="EMBL" id="JAMDNP010000006">
    <property type="protein sequence ID" value="MCY9759998.1"/>
    <property type="molecule type" value="Genomic_DNA"/>
</dbReference>
<comment type="caution">
    <text evidence="2">The sequence shown here is derived from an EMBL/GenBank/DDBJ whole genome shotgun (WGS) entry which is preliminary data.</text>
</comment>
<dbReference type="InterPro" id="IPR018540">
    <property type="entry name" value="Spo0E-like"/>
</dbReference>
<dbReference type="Proteomes" id="UP001527181">
    <property type="component" value="Unassembled WGS sequence"/>
</dbReference>
<reference evidence="2 3" key="1">
    <citation type="submission" date="2022-05" db="EMBL/GenBank/DDBJ databases">
        <title>Genome Sequencing of Bee-Associated Microbes.</title>
        <authorList>
            <person name="Dunlap C."/>
        </authorList>
    </citation>
    <scope>NUCLEOTIDE SEQUENCE [LARGE SCALE GENOMIC DNA]</scope>
    <source>
        <strain evidence="2 3">NRRL B-04010</strain>
    </source>
</reference>
<dbReference type="Gene3D" id="4.10.280.10">
    <property type="entry name" value="Helix-loop-helix DNA-binding domain"/>
    <property type="match status" value="1"/>
</dbReference>
<accession>A0ABT4GTH2</accession>
<dbReference type="InterPro" id="IPR036638">
    <property type="entry name" value="HLH_DNA-bd_sf"/>
</dbReference>
<protein>
    <submittedName>
        <fullName evidence="2">Aspartyl-phosphate phosphatase Spo0E family protein</fullName>
    </submittedName>
</protein>
<organism evidence="2 3">
    <name type="scientific">Paenibacillus alvei</name>
    <name type="common">Bacillus alvei</name>
    <dbReference type="NCBI Taxonomy" id="44250"/>
    <lineage>
        <taxon>Bacteria</taxon>
        <taxon>Bacillati</taxon>
        <taxon>Bacillota</taxon>
        <taxon>Bacilli</taxon>
        <taxon>Bacillales</taxon>
        <taxon>Paenibacillaceae</taxon>
        <taxon>Paenibacillus</taxon>
    </lineage>
</organism>
<sequence>MAIAQSNSDDQKKKHLKDKIEQIRKQLLEAAIERKSLTDEKVILISQELDHHLLKFQREKRK</sequence>
<dbReference type="RefSeq" id="WP_197266983.1">
    <property type="nucleotide sequence ID" value="NZ_JAKOBS010000003.1"/>
</dbReference>
<proteinExistence type="predicted"/>